<reference evidence="1" key="1">
    <citation type="submission" date="2006-10" db="EMBL/GenBank/DDBJ databases">
        <authorList>
            <person name="Amadeo P."/>
            <person name="Zhao Q."/>
            <person name="Wortman J."/>
            <person name="Fraser-Liggett C."/>
            <person name="Carlton J."/>
        </authorList>
    </citation>
    <scope>NUCLEOTIDE SEQUENCE</scope>
    <source>
        <strain evidence="1">G3</strain>
    </source>
</reference>
<organism evidence="1 2">
    <name type="scientific">Trichomonas vaginalis (strain ATCC PRA-98 / G3)</name>
    <dbReference type="NCBI Taxonomy" id="412133"/>
    <lineage>
        <taxon>Eukaryota</taxon>
        <taxon>Metamonada</taxon>
        <taxon>Parabasalia</taxon>
        <taxon>Trichomonadida</taxon>
        <taxon>Trichomonadidae</taxon>
        <taxon>Trichomonas</taxon>
    </lineage>
</organism>
<protein>
    <submittedName>
        <fullName evidence="1">Surface antigen BspA-like</fullName>
    </submittedName>
</protein>
<keyword evidence="2" id="KW-1185">Reference proteome</keyword>
<proteinExistence type="predicted"/>
<dbReference type="EMBL" id="DS113179">
    <property type="protein sequence ID" value="EAY23277.1"/>
    <property type="molecule type" value="Genomic_DNA"/>
</dbReference>
<evidence type="ECO:0000313" key="1">
    <source>
        <dbReference type="EMBL" id="EAY23277.1"/>
    </source>
</evidence>
<dbReference type="AlphaFoldDB" id="A2D8M8"/>
<dbReference type="Gene3D" id="3.80.10.10">
    <property type="entry name" value="Ribonuclease Inhibitor"/>
    <property type="match status" value="1"/>
</dbReference>
<dbReference type="KEGG" id="tva:5468839"/>
<sequence>MFTNVDFFESNSVSNCVIEGNITFRNVSSIGSSAFSASKFRGPVDFGNVVNISNRAFENCNYLETIINIGNIKRIGSYAFYGCYNLTGNLNFINILSIGSYAFQGCSKVYINTTFPFITNIESYALYDCKNSGNLILYQPDIIFGSSVFKSLINITLFMETDISSMLVSNNIQNINVYYNGSSVSTSRRGSFYQQVKAVYVLCGFKYNTFYRRNVINPCKTNDSIESIAKQEKPYNQEIQDNQQFNFNNHLSRGKYALMFLAS</sequence>
<name>A2D8M8_TRIV3</name>
<dbReference type="VEuPathDB" id="TrichDB:TVAG_185850"/>
<dbReference type="VEuPathDB" id="TrichDB:TVAGG3_0392370"/>
<dbReference type="Pfam" id="PF13306">
    <property type="entry name" value="LRR_5"/>
    <property type="match status" value="2"/>
</dbReference>
<dbReference type="SUPFAM" id="SSF52058">
    <property type="entry name" value="L domain-like"/>
    <property type="match status" value="1"/>
</dbReference>
<dbReference type="Proteomes" id="UP000001542">
    <property type="component" value="Unassembled WGS sequence"/>
</dbReference>
<accession>A2D8M8</accession>
<dbReference type="InParanoid" id="A2D8M8"/>
<dbReference type="InterPro" id="IPR032675">
    <property type="entry name" value="LRR_dom_sf"/>
</dbReference>
<reference evidence="1" key="2">
    <citation type="journal article" date="2007" name="Science">
        <title>Draft genome sequence of the sexually transmitted pathogen Trichomonas vaginalis.</title>
        <authorList>
            <person name="Carlton J.M."/>
            <person name="Hirt R.P."/>
            <person name="Silva J.C."/>
            <person name="Delcher A.L."/>
            <person name="Schatz M."/>
            <person name="Zhao Q."/>
            <person name="Wortman J.R."/>
            <person name="Bidwell S.L."/>
            <person name="Alsmark U.C.M."/>
            <person name="Besteiro S."/>
            <person name="Sicheritz-Ponten T."/>
            <person name="Noel C.J."/>
            <person name="Dacks J.B."/>
            <person name="Foster P.G."/>
            <person name="Simillion C."/>
            <person name="Van de Peer Y."/>
            <person name="Miranda-Saavedra D."/>
            <person name="Barton G.J."/>
            <person name="Westrop G.D."/>
            <person name="Mueller S."/>
            <person name="Dessi D."/>
            <person name="Fiori P.L."/>
            <person name="Ren Q."/>
            <person name="Paulsen I."/>
            <person name="Zhang H."/>
            <person name="Bastida-Corcuera F.D."/>
            <person name="Simoes-Barbosa A."/>
            <person name="Brown M.T."/>
            <person name="Hayes R.D."/>
            <person name="Mukherjee M."/>
            <person name="Okumura C.Y."/>
            <person name="Schneider R."/>
            <person name="Smith A.J."/>
            <person name="Vanacova S."/>
            <person name="Villalvazo M."/>
            <person name="Haas B.J."/>
            <person name="Pertea M."/>
            <person name="Feldblyum T.V."/>
            <person name="Utterback T.R."/>
            <person name="Shu C.L."/>
            <person name="Osoegawa K."/>
            <person name="de Jong P.J."/>
            <person name="Hrdy I."/>
            <person name="Horvathova L."/>
            <person name="Zubacova Z."/>
            <person name="Dolezal P."/>
            <person name="Malik S.B."/>
            <person name="Logsdon J.M. Jr."/>
            <person name="Henze K."/>
            <person name="Gupta A."/>
            <person name="Wang C.C."/>
            <person name="Dunne R.L."/>
            <person name="Upcroft J.A."/>
            <person name="Upcroft P."/>
            <person name="White O."/>
            <person name="Salzberg S.L."/>
            <person name="Tang P."/>
            <person name="Chiu C.-H."/>
            <person name="Lee Y.-S."/>
            <person name="Embley T.M."/>
            <person name="Coombs G.H."/>
            <person name="Mottram J.C."/>
            <person name="Tachezy J."/>
            <person name="Fraser-Liggett C.M."/>
            <person name="Johnson P.J."/>
        </authorList>
    </citation>
    <scope>NUCLEOTIDE SEQUENCE [LARGE SCALE GENOMIC DNA]</scope>
    <source>
        <strain evidence="1">G3</strain>
    </source>
</reference>
<gene>
    <name evidence="1" type="ORF">TVAG_185850</name>
</gene>
<evidence type="ECO:0000313" key="2">
    <source>
        <dbReference type="Proteomes" id="UP000001542"/>
    </source>
</evidence>
<dbReference type="SMR" id="A2D8M8"/>
<dbReference type="STRING" id="5722.A2D8M8"/>
<dbReference type="InterPro" id="IPR026906">
    <property type="entry name" value="LRR_5"/>
</dbReference>
<dbReference type="RefSeq" id="XP_001584263.1">
    <property type="nucleotide sequence ID" value="XM_001584213.1"/>
</dbReference>